<dbReference type="RefSeq" id="WP_144307304.1">
    <property type="nucleotide sequence ID" value="NZ_QMIF01000022.1"/>
</dbReference>
<name>A0A6P1ZCT0_9BACT</name>
<dbReference type="Proteomes" id="UP000434052">
    <property type="component" value="Unassembled WGS sequence"/>
</dbReference>
<protein>
    <submittedName>
        <fullName evidence="2">HDOD domain-containing protein</fullName>
    </submittedName>
</protein>
<dbReference type="PANTHER" id="PTHR33525">
    <property type="match status" value="1"/>
</dbReference>
<dbReference type="EMBL" id="QMIF01000022">
    <property type="protein sequence ID" value="TVM30516.1"/>
    <property type="molecule type" value="Genomic_DNA"/>
</dbReference>
<gene>
    <name evidence="2" type="ORF">DQK91_20640</name>
</gene>
<feature type="domain" description="HDOD" evidence="1">
    <location>
        <begin position="21"/>
        <end position="218"/>
    </location>
</feature>
<sequence length="287" mass="31752">MTDQQHGQDFLAELSNVKQDLPYSLSLLRDLFGMTGESSRASMDEIAQTIAHDQGLTTKILALANSAFYGLQAKVSSVSRAITLLGLKEIRNLVLILGAQAVTVRHTLPESFRLGPYWRHQLSVGVIAKTLGEKRQVRDPDILFTAGLLHDFGKLLTALHRPVDWLAIQDIAADRSLQHNLAEEEYWGLEHGLIGAMTLNSWNLPRELTEPLNWHHSPALAGDFKDDAAVICVADAMHHWIEDSSVPLLRPAEALLADWEWDLDETTVLCGDALDDDSIDQLAAALI</sequence>
<reference evidence="2 3" key="1">
    <citation type="submission" date="2018-06" db="EMBL/GenBank/DDBJ databases">
        <title>Complete genome of Desulfovibrio marinus P48SEP.</title>
        <authorList>
            <person name="Crispim J.S."/>
            <person name="Vidigal P.M.P."/>
            <person name="Silva L.C.F."/>
            <person name="Araujo L.C."/>
            <person name="Laguardia C.N."/>
            <person name="Dias R.S."/>
            <person name="Sousa M.P."/>
            <person name="Paula S.O."/>
            <person name="Silva C."/>
        </authorList>
    </citation>
    <scope>NUCLEOTIDE SEQUENCE [LARGE SCALE GENOMIC DNA]</scope>
    <source>
        <strain evidence="2 3">P48SEP</strain>
    </source>
</reference>
<evidence type="ECO:0000259" key="1">
    <source>
        <dbReference type="PROSITE" id="PS51833"/>
    </source>
</evidence>
<dbReference type="OrthoDB" id="9803649at2"/>
<comment type="caution">
    <text evidence="2">The sequence shown here is derived from an EMBL/GenBank/DDBJ whole genome shotgun (WGS) entry which is preliminary data.</text>
</comment>
<dbReference type="PROSITE" id="PS51833">
    <property type="entry name" value="HDOD"/>
    <property type="match status" value="1"/>
</dbReference>
<dbReference type="SUPFAM" id="SSF109604">
    <property type="entry name" value="HD-domain/PDEase-like"/>
    <property type="match status" value="1"/>
</dbReference>
<accession>A0A6P1ZCT0</accession>
<evidence type="ECO:0000313" key="3">
    <source>
        <dbReference type="Proteomes" id="UP000434052"/>
    </source>
</evidence>
<dbReference type="CDD" id="cd00077">
    <property type="entry name" value="HDc"/>
    <property type="match status" value="1"/>
</dbReference>
<dbReference type="PANTHER" id="PTHR33525:SF3">
    <property type="entry name" value="RIBONUCLEASE Y"/>
    <property type="match status" value="1"/>
</dbReference>
<organism evidence="2 3">
    <name type="scientific">Oceanidesulfovibrio marinus</name>
    <dbReference type="NCBI Taxonomy" id="370038"/>
    <lineage>
        <taxon>Bacteria</taxon>
        <taxon>Pseudomonadati</taxon>
        <taxon>Thermodesulfobacteriota</taxon>
        <taxon>Desulfovibrionia</taxon>
        <taxon>Desulfovibrionales</taxon>
        <taxon>Desulfovibrionaceae</taxon>
        <taxon>Oceanidesulfovibrio</taxon>
    </lineage>
</organism>
<dbReference type="InterPro" id="IPR052340">
    <property type="entry name" value="RNase_Y/CdgJ"/>
</dbReference>
<dbReference type="InterPro" id="IPR003607">
    <property type="entry name" value="HD/PDEase_dom"/>
</dbReference>
<dbReference type="Pfam" id="PF08668">
    <property type="entry name" value="HDOD"/>
    <property type="match status" value="1"/>
</dbReference>
<dbReference type="AlphaFoldDB" id="A0A6P1ZCT0"/>
<evidence type="ECO:0000313" key="2">
    <source>
        <dbReference type="EMBL" id="TVM30516.1"/>
    </source>
</evidence>
<proteinExistence type="predicted"/>
<dbReference type="Gene3D" id="1.10.3210.10">
    <property type="entry name" value="Hypothetical protein af1432"/>
    <property type="match status" value="1"/>
</dbReference>
<dbReference type="InterPro" id="IPR013976">
    <property type="entry name" value="HDOD"/>
</dbReference>